<name>A0A562I1F7_9GAMM</name>
<reference evidence="2 3" key="1">
    <citation type="submission" date="2019-07" db="EMBL/GenBank/DDBJ databases">
        <title>Genomic Encyclopedia of Type Strains, Phase I: the one thousand microbial genomes (KMG-I) project.</title>
        <authorList>
            <person name="Kyrpides N."/>
        </authorList>
    </citation>
    <scope>NUCLEOTIDE SEQUENCE [LARGE SCALE GENOMIC DNA]</scope>
    <source>
        <strain evidence="2 3">DSM 375</strain>
    </source>
</reference>
<organism evidence="2 3">
    <name type="scientific">Azomonas agilis</name>
    <dbReference type="NCBI Taxonomy" id="116849"/>
    <lineage>
        <taxon>Bacteria</taxon>
        <taxon>Pseudomonadati</taxon>
        <taxon>Pseudomonadota</taxon>
        <taxon>Gammaproteobacteria</taxon>
        <taxon>Pseudomonadales</taxon>
        <taxon>Pseudomonadaceae</taxon>
        <taxon>Azomonas</taxon>
    </lineage>
</organism>
<gene>
    <name evidence="2" type="ORF">LX59_02456</name>
</gene>
<evidence type="ECO:0000313" key="2">
    <source>
        <dbReference type="EMBL" id="TWH64508.1"/>
    </source>
</evidence>
<evidence type="ECO:0008006" key="4">
    <source>
        <dbReference type="Google" id="ProtNLM"/>
    </source>
</evidence>
<accession>A0A562I1F7</accession>
<evidence type="ECO:0000256" key="1">
    <source>
        <dbReference type="SAM" id="SignalP"/>
    </source>
</evidence>
<keyword evidence="1" id="KW-0732">Signal</keyword>
<proteinExistence type="predicted"/>
<protein>
    <recommendedName>
        <fullName evidence="4">Phosphodiesterase</fullName>
    </recommendedName>
</protein>
<sequence>MPLMIAALVLSLWLQSSPSTADELHIPIGQQAQLSQLPRNGQSSREVLEHFGLPQKEYPAVGKPPIIRWDYPVFSVYFEGTRVISSVVQHRPQYPTSAQGLQP</sequence>
<comment type="caution">
    <text evidence="2">The sequence shown here is derived from an EMBL/GenBank/DDBJ whole genome shotgun (WGS) entry which is preliminary data.</text>
</comment>
<dbReference type="RefSeq" id="WP_425457494.1">
    <property type="nucleotide sequence ID" value="NZ_VLKG01000009.1"/>
</dbReference>
<dbReference type="EMBL" id="VLKG01000009">
    <property type="protein sequence ID" value="TWH64508.1"/>
    <property type="molecule type" value="Genomic_DNA"/>
</dbReference>
<evidence type="ECO:0000313" key="3">
    <source>
        <dbReference type="Proteomes" id="UP000319627"/>
    </source>
</evidence>
<keyword evidence="3" id="KW-1185">Reference proteome</keyword>
<dbReference type="Proteomes" id="UP000319627">
    <property type="component" value="Unassembled WGS sequence"/>
</dbReference>
<feature type="chain" id="PRO_5022029776" description="Phosphodiesterase" evidence="1">
    <location>
        <begin position="22"/>
        <end position="103"/>
    </location>
</feature>
<feature type="signal peptide" evidence="1">
    <location>
        <begin position="1"/>
        <end position="21"/>
    </location>
</feature>
<dbReference type="AlphaFoldDB" id="A0A562I1F7"/>